<dbReference type="SMART" id="SM00233">
    <property type="entry name" value="PH"/>
    <property type="match status" value="1"/>
</dbReference>
<dbReference type="EMBL" id="HBUE01134435">
    <property type="protein sequence ID" value="CAG6498088.1"/>
    <property type="molecule type" value="Transcribed_RNA"/>
</dbReference>
<evidence type="ECO:0000256" key="1">
    <source>
        <dbReference type="ARBA" id="ARBA00022553"/>
    </source>
</evidence>
<dbReference type="Pfam" id="PF00169">
    <property type="entry name" value="PH"/>
    <property type="match status" value="1"/>
</dbReference>
<dbReference type="InterPro" id="IPR011993">
    <property type="entry name" value="PH-like_dom_sf"/>
</dbReference>
<sequence length="372" mass="39943">MKKFITTKSRPKEENQVKQQEEEEEQEESVQHEAKAGEEEKETSVSVIVGSSSPSLAVTVMTLNSPASKQHLMAGGGSISGGTTTTTTLLEVPPGSPQPTSPPNHHHGGGIITISKPKPTAIGGSSSTSTAAQVKMCGYLKKKRNKMGGWRKMYFILQNQLLLSYSSKDDYEKKLAPFKDIINLVPGTVIIPTTGPRFTIETNSKVLYTFRCDDHKSCSEWITALLDSLKGDGGGGSGDKKYSHLSKGLHGGNLHHQLSHRSLSSLSSSSSSASSTASCYATDDPSKMAITSIRRLQQQHQNLHSRPLVDNRQLASLSAPNLFYGFASNGNNVKIGKLVQLPVGVGAGGGDKKFKILTINEVEDDGNEKCGF</sequence>
<dbReference type="GO" id="GO:0055037">
    <property type="term" value="C:recycling endosome"/>
    <property type="evidence" value="ECO:0007669"/>
    <property type="project" value="TreeGrafter"/>
</dbReference>
<organism evidence="4">
    <name type="scientific">Culex pipiens</name>
    <name type="common">House mosquito</name>
    <dbReference type="NCBI Taxonomy" id="7175"/>
    <lineage>
        <taxon>Eukaryota</taxon>
        <taxon>Metazoa</taxon>
        <taxon>Ecdysozoa</taxon>
        <taxon>Arthropoda</taxon>
        <taxon>Hexapoda</taxon>
        <taxon>Insecta</taxon>
        <taxon>Pterygota</taxon>
        <taxon>Neoptera</taxon>
        <taxon>Endopterygota</taxon>
        <taxon>Diptera</taxon>
        <taxon>Nematocera</taxon>
        <taxon>Culicoidea</taxon>
        <taxon>Culicidae</taxon>
        <taxon>Culicinae</taxon>
        <taxon>Culicini</taxon>
        <taxon>Culex</taxon>
        <taxon>Culex</taxon>
    </lineage>
</organism>
<dbReference type="GO" id="GO:0005802">
    <property type="term" value="C:trans-Golgi network"/>
    <property type="evidence" value="ECO:0007669"/>
    <property type="project" value="TreeGrafter"/>
</dbReference>
<dbReference type="Gene3D" id="2.30.29.30">
    <property type="entry name" value="Pleckstrin-homology domain (PH domain)/Phosphotyrosine-binding domain (PTB)"/>
    <property type="match status" value="1"/>
</dbReference>
<dbReference type="PROSITE" id="PS50003">
    <property type="entry name" value="PH_DOMAIN"/>
    <property type="match status" value="1"/>
</dbReference>
<dbReference type="GO" id="GO:0005829">
    <property type="term" value="C:cytosol"/>
    <property type="evidence" value="ECO:0007669"/>
    <property type="project" value="GOC"/>
</dbReference>
<feature type="compositionally biased region" description="Basic and acidic residues" evidence="2">
    <location>
        <begin position="29"/>
        <end position="38"/>
    </location>
</feature>
<dbReference type="GO" id="GO:0007032">
    <property type="term" value="P:endosome organization"/>
    <property type="evidence" value="ECO:0007669"/>
    <property type="project" value="TreeGrafter"/>
</dbReference>
<name>A0A8D8G7U4_CULPI</name>
<dbReference type="PANTHER" id="PTHR22902:SF27">
    <property type="entry name" value="PLECKSTRIN HOMOLOGY DOMAIN-CONTAINING FAMILY A MEMBER 3"/>
    <property type="match status" value="1"/>
</dbReference>
<dbReference type="AlphaFoldDB" id="A0A8D8G7U4"/>
<proteinExistence type="predicted"/>
<evidence type="ECO:0000313" key="4">
    <source>
        <dbReference type="EMBL" id="CAG6498086.1"/>
    </source>
</evidence>
<evidence type="ECO:0000256" key="2">
    <source>
        <dbReference type="SAM" id="MobiDB-lite"/>
    </source>
</evidence>
<protein>
    <submittedName>
        <fullName evidence="4">(northern house mosquito) hypothetical protein</fullName>
    </submittedName>
</protein>
<dbReference type="InterPro" id="IPR001849">
    <property type="entry name" value="PH_domain"/>
</dbReference>
<accession>A0A8D8G7U4</accession>
<feature type="domain" description="PH" evidence="3">
    <location>
        <begin position="133"/>
        <end position="230"/>
    </location>
</feature>
<keyword evidence="1" id="KW-0597">Phosphoprotein</keyword>
<dbReference type="InterPro" id="IPR045188">
    <property type="entry name" value="Boi1/Boi2-like"/>
</dbReference>
<feature type="region of interest" description="Disordered" evidence="2">
    <location>
        <begin position="72"/>
        <end position="109"/>
    </location>
</feature>
<reference evidence="4" key="1">
    <citation type="submission" date="2021-05" db="EMBL/GenBank/DDBJ databases">
        <authorList>
            <person name="Alioto T."/>
            <person name="Alioto T."/>
            <person name="Gomez Garrido J."/>
        </authorList>
    </citation>
    <scope>NUCLEOTIDE SEQUENCE</scope>
</reference>
<dbReference type="SUPFAM" id="SSF50729">
    <property type="entry name" value="PH domain-like"/>
    <property type="match status" value="1"/>
</dbReference>
<dbReference type="EMBL" id="HBUE01134433">
    <property type="protein sequence ID" value="CAG6498086.1"/>
    <property type="molecule type" value="Transcribed_RNA"/>
</dbReference>
<dbReference type="CDD" id="cd00821">
    <property type="entry name" value="PH"/>
    <property type="match status" value="1"/>
</dbReference>
<dbReference type="GO" id="GO:0042147">
    <property type="term" value="P:retrograde transport, endosome to Golgi"/>
    <property type="evidence" value="ECO:0007669"/>
    <property type="project" value="TreeGrafter"/>
</dbReference>
<dbReference type="GO" id="GO:0001881">
    <property type="term" value="P:receptor recycling"/>
    <property type="evidence" value="ECO:0007669"/>
    <property type="project" value="TreeGrafter"/>
</dbReference>
<dbReference type="GO" id="GO:0005769">
    <property type="term" value="C:early endosome"/>
    <property type="evidence" value="ECO:0007669"/>
    <property type="project" value="TreeGrafter"/>
</dbReference>
<feature type="region of interest" description="Disordered" evidence="2">
    <location>
        <begin position="1"/>
        <end position="48"/>
    </location>
</feature>
<feature type="compositionally biased region" description="Basic and acidic residues" evidence="2">
    <location>
        <begin position="10"/>
        <end position="20"/>
    </location>
</feature>
<dbReference type="PANTHER" id="PTHR22902">
    <property type="entry name" value="SESQUIPEDALIAN"/>
    <property type="match status" value="1"/>
</dbReference>
<evidence type="ECO:0000259" key="3">
    <source>
        <dbReference type="PROSITE" id="PS50003"/>
    </source>
</evidence>